<reference evidence="2 3" key="1">
    <citation type="submission" date="2019-01" db="EMBL/GenBank/DDBJ databases">
        <title>Sinorhodobacter populi sp. nov. isolated from the symptomatic bark tissue of Populus euramericana canker.</title>
        <authorList>
            <person name="Xu G."/>
        </authorList>
    </citation>
    <scope>NUCLEOTIDE SEQUENCE [LARGE SCALE GENOMIC DNA]</scope>
    <source>
        <strain evidence="2 3">CGMCC 1.12963</strain>
    </source>
</reference>
<keyword evidence="1" id="KW-0732">Signal</keyword>
<comment type="caution">
    <text evidence="2">The sequence shown here is derived from an EMBL/GenBank/DDBJ whole genome shotgun (WGS) entry which is preliminary data.</text>
</comment>
<gene>
    <name evidence="2" type="ORF">EOW66_17410</name>
</gene>
<dbReference type="EMBL" id="SAVA01000013">
    <property type="protein sequence ID" value="RWR48897.1"/>
    <property type="molecule type" value="Genomic_DNA"/>
</dbReference>
<dbReference type="RefSeq" id="WP_128157606.1">
    <property type="nucleotide sequence ID" value="NZ_JBHSOM010000022.1"/>
</dbReference>
<keyword evidence="3" id="KW-1185">Reference proteome</keyword>
<sequence>MNRITQAALAVVLGALALPALASPFTDAEAQLRAVYGDYRAALFLSNAGKAPETAKALAGFDTAWAEMSAQWGATPPPQYAADAALPQTFDAVSALIGKAREEAAAGRLPAAHQTLEGVRAEVAGLHARAGLIGFSDRMNAYHAAMEEVLGRDYAAIGPGAAVALAGDAAVLDYLAAQIVANPAPEAANPAYAPLVGAFAASARAFRAAADSGDLAAALAARGNLKAPYSKLFAQFG</sequence>
<organism evidence="2 3">
    <name type="scientific">Paenirhodobacter huangdaonensis</name>
    <dbReference type="NCBI Taxonomy" id="2501515"/>
    <lineage>
        <taxon>Bacteria</taxon>
        <taxon>Pseudomonadati</taxon>
        <taxon>Pseudomonadota</taxon>
        <taxon>Alphaproteobacteria</taxon>
        <taxon>Rhodobacterales</taxon>
        <taxon>Rhodobacter group</taxon>
        <taxon>Paenirhodobacter</taxon>
    </lineage>
</organism>
<feature type="signal peptide" evidence="1">
    <location>
        <begin position="1"/>
        <end position="22"/>
    </location>
</feature>
<proteinExistence type="predicted"/>
<dbReference type="Proteomes" id="UP000288071">
    <property type="component" value="Unassembled WGS sequence"/>
</dbReference>
<feature type="chain" id="PRO_5018692219" description="DUF3829 domain-containing protein" evidence="1">
    <location>
        <begin position="23"/>
        <end position="237"/>
    </location>
</feature>
<dbReference type="AlphaFoldDB" id="A0A3S3N7U9"/>
<evidence type="ECO:0000313" key="2">
    <source>
        <dbReference type="EMBL" id="RWR48897.1"/>
    </source>
</evidence>
<evidence type="ECO:0008006" key="4">
    <source>
        <dbReference type="Google" id="ProtNLM"/>
    </source>
</evidence>
<accession>A0A3S3N7U9</accession>
<reference evidence="3" key="2">
    <citation type="submission" date="2019-01" db="EMBL/GenBank/DDBJ databases">
        <title>Sinorhodobacter populi sp. nov. isolated from the symptomatic bark tissue of Populus euramericana canker.</title>
        <authorList>
            <person name="Li Y."/>
        </authorList>
    </citation>
    <scope>NUCLEOTIDE SEQUENCE [LARGE SCALE GENOMIC DNA]</scope>
    <source>
        <strain evidence="3">CGMCC 1.12963</strain>
    </source>
</reference>
<name>A0A3S3N7U9_9RHOB</name>
<protein>
    <recommendedName>
        <fullName evidence="4">DUF3829 domain-containing protein</fullName>
    </recommendedName>
</protein>
<evidence type="ECO:0000256" key="1">
    <source>
        <dbReference type="SAM" id="SignalP"/>
    </source>
</evidence>
<evidence type="ECO:0000313" key="3">
    <source>
        <dbReference type="Proteomes" id="UP000288071"/>
    </source>
</evidence>